<feature type="transmembrane region" description="Helical" evidence="7">
    <location>
        <begin position="465"/>
        <end position="484"/>
    </location>
</feature>
<keyword evidence="2" id="KW-0813">Transport</keyword>
<feature type="transmembrane region" description="Helical" evidence="7">
    <location>
        <begin position="322"/>
        <end position="344"/>
    </location>
</feature>
<evidence type="ECO:0000256" key="2">
    <source>
        <dbReference type="ARBA" id="ARBA00022448"/>
    </source>
</evidence>
<evidence type="ECO:0000313" key="9">
    <source>
        <dbReference type="Proteomes" id="UP000182089"/>
    </source>
</evidence>
<dbReference type="Pfam" id="PF13520">
    <property type="entry name" value="AA_permease_2"/>
    <property type="match status" value="1"/>
</dbReference>
<accession>A0ABY1AAX8</accession>
<evidence type="ECO:0000313" key="8">
    <source>
        <dbReference type="EMBL" id="SEM57322.1"/>
    </source>
</evidence>
<keyword evidence="5 7" id="KW-1133">Transmembrane helix</keyword>
<evidence type="ECO:0000256" key="1">
    <source>
        <dbReference type="ARBA" id="ARBA00004651"/>
    </source>
</evidence>
<proteinExistence type="predicted"/>
<dbReference type="Gene3D" id="1.20.1740.10">
    <property type="entry name" value="Amino acid/polyamine transporter I"/>
    <property type="match status" value="1"/>
</dbReference>
<feature type="transmembrane region" description="Helical" evidence="7">
    <location>
        <begin position="37"/>
        <end position="60"/>
    </location>
</feature>
<dbReference type="PANTHER" id="PTHR42770">
    <property type="entry name" value="AMINO ACID TRANSPORTER-RELATED"/>
    <property type="match status" value="1"/>
</dbReference>
<dbReference type="InterPro" id="IPR002293">
    <property type="entry name" value="AA/rel_permease1"/>
</dbReference>
<keyword evidence="4 7" id="KW-0812">Transmembrane</keyword>
<dbReference type="NCBIfam" id="NF011775">
    <property type="entry name" value="PRK15238.1"/>
    <property type="match status" value="1"/>
</dbReference>
<feature type="transmembrane region" description="Helical" evidence="7">
    <location>
        <begin position="204"/>
        <end position="224"/>
    </location>
</feature>
<keyword evidence="3" id="KW-1003">Cell membrane</keyword>
<dbReference type="PANTHER" id="PTHR42770:SF15">
    <property type="entry name" value="GLUTAMATE_GAMMA-AMINOBUTYRATE ANTIPORTER-RELATED"/>
    <property type="match status" value="1"/>
</dbReference>
<feature type="transmembrane region" description="Helical" evidence="7">
    <location>
        <begin position="119"/>
        <end position="147"/>
    </location>
</feature>
<feature type="transmembrane region" description="Helical" evidence="7">
    <location>
        <begin position="245"/>
        <end position="265"/>
    </location>
</feature>
<keyword evidence="6 7" id="KW-0472">Membrane</keyword>
<evidence type="ECO:0000256" key="3">
    <source>
        <dbReference type="ARBA" id="ARBA00022475"/>
    </source>
</evidence>
<protein>
    <submittedName>
        <fullName evidence="8">Amino acid/polyamine/organocation transporter, APC superfamily</fullName>
    </submittedName>
</protein>
<name>A0ABY1AAX8_9LACO</name>
<dbReference type="PIRSF" id="PIRSF006060">
    <property type="entry name" value="AA_transporter"/>
    <property type="match status" value="1"/>
</dbReference>
<comment type="caution">
    <text evidence="8">The sequence shown here is derived from an EMBL/GenBank/DDBJ whole genome shotgun (WGS) entry which is preliminary data.</text>
</comment>
<feature type="transmembrane region" description="Helical" evidence="7">
    <location>
        <begin position="390"/>
        <end position="416"/>
    </location>
</feature>
<evidence type="ECO:0000256" key="4">
    <source>
        <dbReference type="ARBA" id="ARBA00022692"/>
    </source>
</evidence>
<sequence length="507" mass="55737">MKKEKIKTAGLVMTILSTIFGFANAPVAFDQMGYASIAWYILAAILFFLPVSLMIAEYGATFKEAKGGIYSWLAGSIGEKWAFIGTFIWLASWFVWLLSTSSKVWIPFSTIFAGHDATQVWHFFSLTSTQTIGLLAIAWIIAVTYFSSRGMDAVAKVSAVGGVFVISLDIIFILASLATLFLNHGQMEQTVTMHALTHSPNPSFSSPLAVMSFVVYAVFAYAGIESIGGMMDDIDQPEKTFPKGLLVATFLVTLSYALMIFLWGISTNWSEVLGKSNVNLGNITYVMMHNLGFQLGKAMGLSANTSLAIGAWLTRYTGLGMFISYVGAFFVLISSPLKAFVLGADPRLLPKKMTEVNKNGVPENAMWMQAAVVCVIIFLVSFGGSAAQKFYVILTNMSNVSTTVPYLFLVGAFPFFKKRQDIKRPFVAFKNQTFMNVIVTIVMVILIGGIAMTCLQPILDHDYATAFWTIIGPIFFGVVALLFYNHQNKRLDTVKSNIKKAKLNTQN</sequence>
<feature type="transmembrane region" description="Helical" evidence="7">
    <location>
        <begin position="159"/>
        <end position="184"/>
    </location>
</feature>
<evidence type="ECO:0000256" key="5">
    <source>
        <dbReference type="ARBA" id="ARBA00022989"/>
    </source>
</evidence>
<organism evidence="8 9">
    <name type="scientific">Ligilactobacillus ruminis</name>
    <dbReference type="NCBI Taxonomy" id="1623"/>
    <lineage>
        <taxon>Bacteria</taxon>
        <taxon>Bacillati</taxon>
        <taxon>Bacillota</taxon>
        <taxon>Bacilli</taxon>
        <taxon>Lactobacillales</taxon>
        <taxon>Lactobacillaceae</taxon>
        <taxon>Ligilactobacillus</taxon>
    </lineage>
</organism>
<gene>
    <name evidence="8" type="ORF">SAMN05216431_104164</name>
</gene>
<dbReference type="InterPro" id="IPR050367">
    <property type="entry name" value="APC_superfamily"/>
</dbReference>
<feature type="transmembrane region" description="Helical" evidence="7">
    <location>
        <begin position="81"/>
        <end position="99"/>
    </location>
</feature>
<evidence type="ECO:0000256" key="7">
    <source>
        <dbReference type="SAM" id="Phobius"/>
    </source>
</evidence>
<evidence type="ECO:0000256" key="6">
    <source>
        <dbReference type="ARBA" id="ARBA00023136"/>
    </source>
</evidence>
<dbReference type="Proteomes" id="UP000182089">
    <property type="component" value="Unassembled WGS sequence"/>
</dbReference>
<reference evidence="8 9" key="1">
    <citation type="submission" date="2016-10" db="EMBL/GenBank/DDBJ databases">
        <authorList>
            <person name="Varghese N."/>
            <person name="Submissions S."/>
        </authorList>
    </citation>
    <scope>NUCLEOTIDE SEQUENCE [LARGE SCALE GENOMIC DNA]</scope>
    <source>
        <strain evidence="8 9">WC1T17</strain>
    </source>
</reference>
<dbReference type="EMBL" id="FOCC01000004">
    <property type="protein sequence ID" value="SEM57322.1"/>
    <property type="molecule type" value="Genomic_DNA"/>
</dbReference>
<feature type="transmembrane region" description="Helical" evidence="7">
    <location>
        <begin position="437"/>
        <end position="459"/>
    </location>
</feature>
<comment type="subcellular location">
    <subcellularLocation>
        <location evidence="1">Cell membrane</location>
        <topology evidence="1">Multi-pass membrane protein</topology>
    </subcellularLocation>
</comment>
<feature type="transmembrane region" description="Helical" evidence="7">
    <location>
        <begin position="365"/>
        <end position="384"/>
    </location>
</feature>